<feature type="domain" description="A to I editase" evidence="13">
    <location>
        <begin position="54"/>
        <end position="465"/>
    </location>
</feature>
<comment type="cofactor">
    <cofactor evidence="5">
        <name>1D-myo-inositol hexakisphosphate</name>
        <dbReference type="ChEBI" id="CHEBI:58130"/>
    </cofactor>
</comment>
<dbReference type="GO" id="GO:0046872">
    <property type="term" value="F:metal ion binding"/>
    <property type="evidence" value="ECO:0007669"/>
    <property type="project" value="UniProtKB-KW"/>
</dbReference>
<keyword evidence="3" id="KW-0378">Hydrolase</keyword>
<keyword evidence="15" id="KW-1185">Reference proteome</keyword>
<comment type="function">
    <text evidence="6">Specifically deaminates adenosine-37 to inosine in tRNA-Ala.</text>
</comment>
<protein>
    <recommendedName>
        <fullName evidence="9">tRNA-specific adenosine deaminase 1</fullName>
        <ecNumber evidence="8">3.5.4.34</ecNumber>
    </recommendedName>
    <alternativeName>
        <fullName evidence="10">tRNA-specific adenosine-37 deaminase</fullName>
    </alternativeName>
</protein>
<sequence>MINADEVAELCYERFRQLPRRGKPEPGREWSLLAAVLRITRRPNSDSVEMEVVSLGTGTKCIGKAAMSAAGDVLNDSHAEVIARRGCIRYLIQELHRAVSSRYSSLFRPADRRGKWRLQPGVSFLLFTSHTPCKSSGDASIIPMTDSQSQPCPTVTSVSSCGWRRNLKRKVEDPGEGGSLKLPRLSEEETKEEETDPFESQIKSPDGVRSVPASASELRPGDSADSRRSDAELVGDVHRTGAKCVPGGPADPLRPGAGYHSTAVLRVKPGRGEPTLSLSCSDKLARWGVLGFQGALLSHYLEEALYFDTVVVGKCPYSQEVMHRALVMRCSRVSELPAGFSVCAPLLLQSSLEFQFSQNRTELQHQGGQGRISPCGAAISWCNVADQPLDVTANGYKHGVTKKVLGTPKARSLLCKLELFHSFLSLVAATDPSALPDSLRSAELHTYWDHKRASQSYQQAWQQLRLQAFPLWPRSDRNLLLRLRSRNVLVRLDEKTALLQRIAGGSRAETAVGQQKTLISDRGWQNQRQSVAFRCWLSCSAAQNPQQDGPLRPADVRMWLLYFHVARAL</sequence>
<proteinExistence type="inferred from homology"/>
<dbReference type="GO" id="GO:0008033">
    <property type="term" value="P:tRNA processing"/>
    <property type="evidence" value="ECO:0007669"/>
    <property type="project" value="UniProtKB-KW"/>
</dbReference>
<comment type="caution">
    <text evidence="14">The sequence shown here is derived from an EMBL/GenBank/DDBJ whole genome shotgun (WGS) entry which is preliminary data.</text>
</comment>
<dbReference type="SMART" id="SM00552">
    <property type="entry name" value="ADEAMc"/>
    <property type="match status" value="1"/>
</dbReference>
<dbReference type="Pfam" id="PF02137">
    <property type="entry name" value="A_deamin"/>
    <property type="match status" value="1"/>
</dbReference>
<evidence type="ECO:0000256" key="1">
    <source>
        <dbReference type="ARBA" id="ARBA00022694"/>
    </source>
</evidence>
<evidence type="ECO:0000256" key="2">
    <source>
        <dbReference type="ARBA" id="ARBA00022723"/>
    </source>
</evidence>
<feature type="compositionally biased region" description="Basic and acidic residues" evidence="12">
    <location>
        <begin position="219"/>
        <end position="231"/>
    </location>
</feature>
<keyword evidence="2" id="KW-0479">Metal-binding</keyword>
<dbReference type="GO" id="GO:0043829">
    <property type="term" value="F:tRNA-specific adenosine-37 deaminase activity"/>
    <property type="evidence" value="ECO:0007669"/>
    <property type="project" value="UniProtKB-EC"/>
</dbReference>
<dbReference type="PANTHER" id="PTHR46516:SF1">
    <property type="entry name" value="TRNA-SPECIFIC ADENOSINE DEAMINASE 1"/>
    <property type="match status" value="1"/>
</dbReference>
<dbReference type="InterPro" id="IPR002466">
    <property type="entry name" value="A_deamin"/>
</dbReference>
<keyword evidence="4" id="KW-0862">Zinc</keyword>
<dbReference type="PROSITE" id="PS50141">
    <property type="entry name" value="A_DEAMIN_EDITASE"/>
    <property type="match status" value="1"/>
</dbReference>
<gene>
    <name evidence="14" type="ORF">CCH79_00010172</name>
</gene>
<dbReference type="PANTHER" id="PTHR46516">
    <property type="entry name" value="TRNA-SPECIFIC ADENOSINE DEAMINASE 1"/>
    <property type="match status" value="1"/>
</dbReference>
<comment type="similarity">
    <text evidence="7">Belongs to the ADAT1 family.</text>
</comment>
<evidence type="ECO:0000256" key="5">
    <source>
        <dbReference type="ARBA" id="ARBA00037026"/>
    </source>
</evidence>
<evidence type="ECO:0000259" key="13">
    <source>
        <dbReference type="PROSITE" id="PS50141"/>
    </source>
</evidence>
<evidence type="ECO:0000256" key="7">
    <source>
        <dbReference type="ARBA" id="ARBA00038326"/>
    </source>
</evidence>
<feature type="region of interest" description="Disordered" evidence="12">
    <location>
        <begin position="169"/>
        <end position="231"/>
    </location>
</feature>
<evidence type="ECO:0000256" key="11">
    <source>
        <dbReference type="ARBA" id="ARBA00047635"/>
    </source>
</evidence>
<evidence type="ECO:0000256" key="8">
    <source>
        <dbReference type="ARBA" id="ARBA00038940"/>
    </source>
</evidence>
<dbReference type="AlphaFoldDB" id="A0A315VNE8"/>
<comment type="catalytic activity">
    <reaction evidence="11">
        <text>adenosine(37) in tRNA(Ala) + H2O + H(+) = inosine(37) in tRNA(Ala) + NH4(+)</text>
        <dbReference type="Rhea" id="RHEA:50968"/>
        <dbReference type="Rhea" id="RHEA-COMP:12855"/>
        <dbReference type="Rhea" id="RHEA-COMP:12856"/>
        <dbReference type="ChEBI" id="CHEBI:15377"/>
        <dbReference type="ChEBI" id="CHEBI:15378"/>
        <dbReference type="ChEBI" id="CHEBI:28938"/>
        <dbReference type="ChEBI" id="CHEBI:74411"/>
        <dbReference type="ChEBI" id="CHEBI:82852"/>
        <dbReference type="EC" id="3.5.4.34"/>
    </reaction>
</comment>
<dbReference type="GO" id="GO:0003723">
    <property type="term" value="F:RNA binding"/>
    <property type="evidence" value="ECO:0007669"/>
    <property type="project" value="InterPro"/>
</dbReference>
<evidence type="ECO:0000256" key="3">
    <source>
        <dbReference type="ARBA" id="ARBA00022801"/>
    </source>
</evidence>
<evidence type="ECO:0000256" key="10">
    <source>
        <dbReference type="ARBA" id="ARBA00041760"/>
    </source>
</evidence>
<reference evidence="14 15" key="1">
    <citation type="journal article" date="2018" name="G3 (Bethesda)">
        <title>A High-Quality Reference Genome for the Invasive Mosquitofish Gambusia affinis Using a Chicago Library.</title>
        <authorList>
            <person name="Hoffberg S.L."/>
            <person name="Troendle N.J."/>
            <person name="Glenn T.C."/>
            <person name="Mahmud O."/>
            <person name="Louha S."/>
            <person name="Chalopin D."/>
            <person name="Bennetzen J.L."/>
            <person name="Mauricio R."/>
        </authorList>
    </citation>
    <scope>NUCLEOTIDE SEQUENCE [LARGE SCALE GENOMIC DNA]</scope>
    <source>
        <strain evidence="14">NE01/NJP1002.9</strain>
        <tissue evidence="14">Muscle</tissue>
    </source>
</reference>
<evidence type="ECO:0000313" key="15">
    <source>
        <dbReference type="Proteomes" id="UP000250572"/>
    </source>
</evidence>
<dbReference type="EMBL" id="NHOQ01001396">
    <property type="protein sequence ID" value="PWA24745.1"/>
    <property type="molecule type" value="Genomic_DNA"/>
</dbReference>
<dbReference type="Proteomes" id="UP000250572">
    <property type="component" value="Unassembled WGS sequence"/>
</dbReference>
<evidence type="ECO:0000256" key="9">
    <source>
        <dbReference type="ARBA" id="ARBA00040502"/>
    </source>
</evidence>
<keyword evidence="1" id="KW-0819">tRNA processing</keyword>
<evidence type="ECO:0000256" key="12">
    <source>
        <dbReference type="SAM" id="MobiDB-lite"/>
    </source>
</evidence>
<dbReference type="EC" id="3.5.4.34" evidence="8"/>
<organism evidence="14 15">
    <name type="scientific">Gambusia affinis</name>
    <name type="common">Western mosquitofish</name>
    <name type="synonym">Heterandria affinis</name>
    <dbReference type="NCBI Taxonomy" id="33528"/>
    <lineage>
        <taxon>Eukaryota</taxon>
        <taxon>Metazoa</taxon>
        <taxon>Chordata</taxon>
        <taxon>Craniata</taxon>
        <taxon>Vertebrata</taxon>
        <taxon>Euteleostomi</taxon>
        <taxon>Actinopterygii</taxon>
        <taxon>Neopterygii</taxon>
        <taxon>Teleostei</taxon>
        <taxon>Neoteleostei</taxon>
        <taxon>Acanthomorphata</taxon>
        <taxon>Ovalentaria</taxon>
        <taxon>Atherinomorphae</taxon>
        <taxon>Cyprinodontiformes</taxon>
        <taxon>Poeciliidae</taxon>
        <taxon>Poeciliinae</taxon>
        <taxon>Gambusia</taxon>
    </lineage>
</organism>
<evidence type="ECO:0000256" key="6">
    <source>
        <dbReference type="ARBA" id="ARBA00037784"/>
    </source>
</evidence>
<name>A0A315VNE8_GAMAF</name>
<accession>A0A315VNE8</accession>
<dbReference type="STRING" id="33528.ENSGAFP00000032598"/>
<evidence type="ECO:0000313" key="14">
    <source>
        <dbReference type="EMBL" id="PWA24745.1"/>
    </source>
</evidence>
<evidence type="ECO:0000256" key="4">
    <source>
        <dbReference type="ARBA" id="ARBA00022833"/>
    </source>
</evidence>